<dbReference type="InterPro" id="IPR019261">
    <property type="entry name" value="PARG_cat_microbial"/>
</dbReference>
<dbReference type="InterPro" id="IPR012664">
    <property type="entry name" value="CHP02452"/>
</dbReference>
<dbReference type="EMBL" id="JBBXMP010000008">
    <property type="protein sequence ID" value="KAL0070276.1"/>
    <property type="molecule type" value="Genomic_DNA"/>
</dbReference>
<organism evidence="2 3">
    <name type="scientific">Marasmius tenuissimus</name>
    <dbReference type="NCBI Taxonomy" id="585030"/>
    <lineage>
        <taxon>Eukaryota</taxon>
        <taxon>Fungi</taxon>
        <taxon>Dikarya</taxon>
        <taxon>Basidiomycota</taxon>
        <taxon>Agaricomycotina</taxon>
        <taxon>Agaricomycetes</taxon>
        <taxon>Agaricomycetidae</taxon>
        <taxon>Agaricales</taxon>
        <taxon>Marasmiineae</taxon>
        <taxon>Marasmiaceae</taxon>
        <taxon>Marasmius</taxon>
    </lineage>
</organism>
<dbReference type="Pfam" id="PF10021">
    <property type="entry name" value="PARG_cat_microb"/>
    <property type="match status" value="1"/>
</dbReference>
<sequence length="280" mass="31415">MPFISRRRRDYIARETVRRSLGLVYEHSKDGASAFSTFIPEQLPPLDQVDCPDPFGCPVPVEVVNADALVTARKIMSLDEEEASGNVAVLNLASDIRPGGLWHEHDMEIRQEDSLCYSSTLYMTLKDNYYPIPNVGFGSTAGIFSPGVVIFRDQLDNACTDLPVEQRRVVSVISVAAPRWPALSDDGMSLRRRTDLEDLREKIRLVYRMAAHYGKTHLGLWGAASYGCPPTQIASEMRDILLEPEFRGWFKKIVFAVLSTSHLGSGNYEVFRDAFQGVRI</sequence>
<protein>
    <recommendedName>
        <fullName evidence="1">Microbial-type PARG catalytic domain-containing protein</fullName>
    </recommendedName>
</protein>
<evidence type="ECO:0000313" key="3">
    <source>
        <dbReference type="Proteomes" id="UP001437256"/>
    </source>
</evidence>
<evidence type="ECO:0000313" key="2">
    <source>
        <dbReference type="EMBL" id="KAL0070276.1"/>
    </source>
</evidence>
<gene>
    <name evidence="2" type="ORF">AAF712_002768</name>
</gene>
<dbReference type="Gene3D" id="3.40.220.10">
    <property type="entry name" value="Leucine Aminopeptidase, subunit E, domain 1"/>
    <property type="match status" value="1"/>
</dbReference>
<accession>A0ABR3AA76</accession>
<proteinExistence type="predicted"/>
<name>A0ABR3AA76_9AGAR</name>
<dbReference type="Proteomes" id="UP001437256">
    <property type="component" value="Unassembled WGS sequence"/>
</dbReference>
<dbReference type="PANTHER" id="PTHR35596:SF1">
    <property type="entry name" value="MICROBIAL-TYPE PARG CATALYTIC DOMAIN-CONTAINING PROTEIN"/>
    <property type="match status" value="1"/>
</dbReference>
<reference evidence="2 3" key="1">
    <citation type="submission" date="2024-05" db="EMBL/GenBank/DDBJ databases">
        <title>A draft genome resource for the thread blight pathogen Marasmius tenuissimus strain MS-2.</title>
        <authorList>
            <person name="Yulfo-Soto G.E."/>
            <person name="Baruah I.K."/>
            <person name="Amoako-Attah I."/>
            <person name="Bukari Y."/>
            <person name="Meinhardt L.W."/>
            <person name="Bailey B.A."/>
            <person name="Cohen S.P."/>
        </authorList>
    </citation>
    <scope>NUCLEOTIDE SEQUENCE [LARGE SCALE GENOMIC DNA]</scope>
    <source>
        <strain evidence="2 3">MS-2</strain>
    </source>
</reference>
<dbReference type="PANTHER" id="PTHR35596">
    <property type="entry name" value="DUF2263 DOMAIN-CONTAINING PROTEIN"/>
    <property type="match status" value="1"/>
</dbReference>
<feature type="domain" description="Microbial-type PARG catalytic" evidence="1">
    <location>
        <begin position="58"/>
        <end position="153"/>
    </location>
</feature>
<comment type="caution">
    <text evidence="2">The sequence shown here is derived from an EMBL/GenBank/DDBJ whole genome shotgun (WGS) entry which is preliminary data.</text>
</comment>
<dbReference type="NCBIfam" id="TIGR02452">
    <property type="entry name" value="TIGR02452 family protein"/>
    <property type="match status" value="1"/>
</dbReference>
<keyword evidence="3" id="KW-1185">Reference proteome</keyword>
<dbReference type="InterPro" id="IPR043472">
    <property type="entry name" value="Macro_dom-like"/>
</dbReference>
<evidence type="ECO:0000259" key="1">
    <source>
        <dbReference type="Pfam" id="PF10021"/>
    </source>
</evidence>